<comment type="similarity">
    <text evidence="1">Belongs to the leucine-binding protein family.</text>
</comment>
<evidence type="ECO:0000313" key="5">
    <source>
        <dbReference type="Proteomes" id="UP000243002"/>
    </source>
</evidence>
<dbReference type="Proteomes" id="UP000243002">
    <property type="component" value="Unassembled WGS sequence"/>
</dbReference>
<sequence length="416" mass="45374">MRPIPKIARMAARTTATIASTFQGLCLRLPMPNRCSLLKLSPKAGWGRVGTAAALALTLSLPALASTEMVLGQSAALSGPSGMLGSEYREGALAYFAEVNRQGGVHGKRLKLLSLDDRYDPPLTLRNTKQLVERDKVFALFGYVGTPTVKAVLPLVETQKIPLIAPLTGAQLLRQPHRPMVFNLRTSYHMEIDRMVDYLVRSGRHRVAVVYQNDAFGKDGLKGSLKALRRHGLKPVATASVERNSNQTGGAASMVQNANANAVLVIAAYPSSASLSREMRRRGSTAQLMNVSFVGTSALRASLQSHEASGIGVAQVVPFPWNERVPVVKEYQKLMRRQQAKPQFGFISLEGFLAAKMTVEGLRRAGPAPTRQRFVTALETMRDLDLGGYRVQLGPQDHNGSSFVELTFLGSQRWEP</sequence>
<organism evidence="4 5">
    <name type="scientific">Cyanobium usitatum str. Tous</name>
    <dbReference type="NCBI Taxonomy" id="2116684"/>
    <lineage>
        <taxon>Bacteria</taxon>
        <taxon>Bacillati</taxon>
        <taxon>Cyanobacteriota</taxon>
        <taxon>Cyanophyceae</taxon>
        <taxon>Synechococcales</taxon>
        <taxon>Prochlorococcaceae</taxon>
        <taxon>Cyanobium</taxon>
    </lineage>
</organism>
<dbReference type="EMBL" id="PXXO01000013">
    <property type="protein sequence ID" value="PSJ04295.1"/>
    <property type="molecule type" value="Genomic_DNA"/>
</dbReference>
<reference evidence="4 5" key="1">
    <citation type="journal article" date="2018" name="Environ. Microbiol.">
        <title>Ecological and genomic features of two widespread freshwater picocyanobacteria.</title>
        <authorList>
            <person name="Cabello-Yeves P.J."/>
            <person name="Picazo A."/>
            <person name="Camacho A."/>
            <person name="Callieri C."/>
            <person name="Rosselli R."/>
            <person name="Roda-Garcia J.J."/>
            <person name="Coutinho F.H."/>
            <person name="Rodriguez-Valera F."/>
        </authorList>
    </citation>
    <scope>NUCLEOTIDE SEQUENCE [LARGE SCALE GENOMIC DNA]</scope>
    <source>
        <strain evidence="4 5">Tous</strain>
    </source>
</reference>
<keyword evidence="2" id="KW-0732">Signal</keyword>
<dbReference type="AlphaFoldDB" id="A0A2P7MT24"/>
<accession>A0A2P7MT24</accession>
<comment type="caution">
    <text evidence="4">The sequence shown here is derived from an EMBL/GenBank/DDBJ whole genome shotgun (WGS) entry which is preliminary data.</text>
</comment>
<evidence type="ECO:0000313" key="4">
    <source>
        <dbReference type="EMBL" id="PSJ04295.1"/>
    </source>
</evidence>
<name>A0A2P7MT24_9CYAN</name>
<keyword evidence="5" id="KW-1185">Reference proteome</keyword>
<dbReference type="InterPro" id="IPR028082">
    <property type="entry name" value="Peripla_BP_I"/>
</dbReference>
<feature type="domain" description="Leucine-binding protein" evidence="3">
    <location>
        <begin position="72"/>
        <end position="401"/>
    </location>
</feature>
<proteinExistence type="inferred from homology"/>
<gene>
    <name evidence="4" type="ORF">C7K55_10740</name>
</gene>
<dbReference type="Gene3D" id="3.40.50.2300">
    <property type="match status" value="2"/>
</dbReference>
<evidence type="ECO:0000256" key="2">
    <source>
        <dbReference type="ARBA" id="ARBA00022729"/>
    </source>
</evidence>
<dbReference type="InterPro" id="IPR028081">
    <property type="entry name" value="Leu-bd"/>
</dbReference>
<evidence type="ECO:0000259" key="3">
    <source>
        <dbReference type="Pfam" id="PF13458"/>
    </source>
</evidence>
<dbReference type="Pfam" id="PF13458">
    <property type="entry name" value="Peripla_BP_6"/>
    <property type="match status" value="1"/>
</dbReference>
<evidence type="ECO:0000256" key="1">
    <source>
        <dbReference type="ARBA" id="ARBA00010062"/>
    </source>
</evidence>
<dbReference type="CDD" id="cd06326">
    <property type="entry name" value="PBP1_ABC_ligand_binding-like"/>
    <property type="match status" value="1"/>
</dbReference>
<dbReference type="PANTHER" id="PTHR47235">
    <property type="entry name" value="BLR6548 PROTEIN"/>
    <property type="match status" value="1"/>
</dbReference>
<dbReference type="SUPFAM" id="SSF53822">
    <property type="entry name" value="Periplasmic binding protein-like I"/>
    <property type="match status" value="1"/>
</dbReference>
<protein>
    <submittedName>
        <fullName evidence="4">ABC transporter substrate-binding protein</fullName>
    </submittedName>
</protein>
<dbReference type="PANTHER" id="PTHR47235:SF1">
    <property type="entry name" value="BLR6548 PROTEIN"/>
    <property type="match status" value="1"/>
</dbReference>